<dbReference type="InterPro" id="IPR021505">
    <property type="entry name" value="Phage_B3_Orf6"/>
</dbReference>
<gene>
    <name evidence="1" type="ORF">FPQ15_08935</name>
</gene>
<dbReference type="RefSeq" id="WP_144092205.1">
    <property type="nucleotide sequence ID" value="NZ_VMHM01000011.1"/>
</dbReference>
<protein>
    <submittedName>
        <fullName evidence="1">DUF3164 family protein</fullName>
    </submittedName>
</protein>
<evidence type="ECO:0000313" key="1">
    <source>
        <dbReference type="EMBL" id="TSJ98296.1"/>
    </source>
</evidence>
<reference evidence="1 2" key="1">
    <citation type="submission" date="2019-07" db="EMBL/GenBank/DDBJ databases">
        <title>Gilliamella genomes.</title>
        <authorList>
            <person name="Zheng H."/>
        </authorList>
    </citation>
    <scope>NUCLEOTIDE SEQUENCE [LARGE SCALE GENOMIC DNA]</scope>
    <source>
        <strain evidence="1 2">W8127</strain>
    </source>
</reference>
<sequence>MLEENKYLKDRKGRLVPIKQINEHDIEMDAFVHKQVSKAKELQAVLRQFKQNAFDDCYAFMGLLAEKYNRKIGGQKGNVTFSTFDGSMQIRIAVQDTLTFGPELQIAKQIIDECLNDWAKDANQNLKTLITDAFEVDKEGELNTGRILSLRRIKIQDKRWEQAMDAISESLRIAVSKTYINFKEKDHLGKYNNISLDIAGV</sequence>
<accession>A0A556SAW7</accession>
<comment type="caution">
    <text evidence="1">The sequence shown here is derived from an EMBL/GenBank/DDBJ whole genome shotgun (WGS) entry which is preliminary data.</text>
</comment>
<dbReference type="Proteomes" id="UP000319483">
    <property type="component" value="Unassembled WGS sequence"/>
</dbReference>
<evidence type="ECO:0000313" key="2">
    <source>
        <dbReference type="Proteomes" id="UP000319483"/>
    </source>
</evidence>
<dbReference type="EMBL" id="VMHM01000011">
    <property type="protein sequence ID" value="TSJ98296.1"/>
    <property type="molecule type" value="Genomic_DNA"/>
</dbReference>
<name>A0A556SAW7_9GAMM</name>
<dbReference type="Pfam" id="PF11363">
    <property type="entry name" value="DUF3164"/>
    <property type="match status" value="1"/>
</dbReference>
<proteinExistence type="predicted"/>
<dbReference type="AlphaFoldDB" id="A0A556SAW7"/>
<organism evidence="1 2">
    <name type="scientific">Gilliamella apicola</name>
    <dbReference type="NCBI Taxonomy" id="1196095"/>
    <lineage>
        <taxon>Bacteria</taxon>
        <taxon>Pseudomonadati</taxon>
        <taxon>Pseudomonadota</taxon>
        <taxon>Gammaproteobacteria</taxon>
        <taxon>Orbales</taxon>
        <taxon>Orbaceae</taxon>
        <taxon>Gilliamella</taxon>
    </lineage>
</organism>